<evidence type="ECO:0000313" key="4">
    <source>
        <dbReference type="Proteomes" id="UP001500653"/>
    </source>
</evidence>
<name>A0ABN1W9E6_9PSEU</name>
<evidence type="ECO:0000256" key="2">
    <source>
        <dbReference type="SAM" id="MobiDB-lite"/>
    </source>
</evidence>
<dbReference type="Proteomes" id="UP001500653">
    <property type="component" value="Unassembled WGS sequence"/>
</dbReference>
<protein>
    <recommendedName>
        <fullName evidence="5">WXG100 family type VII secretion target</fullName>
    </recommendedName>
</protein>
<keyword evidence="1" id="KW-0175">Coiled coil</keyword>
<feature type="coiled-coil region" evidence="1">
    <location>
        <begin position="85"/>
        <end position="123"/>
    </location>
</feature>
<proteinExistence type="predicted"/>
<sequence>MSAEPYPSIGYDPARGNVATLENLASELKSTSDYAREAREALNSIKANQDIWTGGASQKFAENIEDLPGYLDDADWAMNHAGKALKAWSDRLTDLKQHASRIEENLREALDKEQQALAAAQHANQAQVQAASQFSDAPADQGAAEAATRANKAAASAAATVEELRRNAEQLKNSWEDASRECAKKLREAGDRAPDEGFWEGIGEFFEGALSTIGDIAGIVSAIAGVLSFIPGINAIAAPVALVSGAIALGAHAADMAVKGNFDDPNAWISLAGDAIGLVPGVKAAKAGLDTVGEAASLSGKMAKFSTGAASEMYEASEIVTKITSKIPGLTDEAATTTAKVFESSATTLVQAPAVDKVASGEDKAVHDVAGGANLILAGITAK</sequence>
<evidence type="ECO:0008006" key="5">
    <source>
        <dbReference type="Google" id="ProtNLM"/>
    </source>
</evidence>
<feature type="region of interest" description="Disordered" evidence="2">
    <location>
        <begin position="129"/>
        <end position="148"/>
    </location>
</feature>
<dbReference type="InterPro" id="IPR008718">
    <property type="entry name" value="NolX"/>
</dbReference>
<accession>A0ABN1W9E6</accession>
<gene>
    <name evidence="3" type="ORF">GCM10009676_22910</name>
</gene>
<comment type="caution">
    <text evidence="3">The sequence shown here is derived from an EMBL/GenBank/DDBJ whole genome shotgun (WGS) entry which is preliminary data.</text>
</comment>
<dbReference type="Pfam" id="PF05819">
    <property type="entry name" value="NolX"/>
    <property type="match status" value="1"/>
</dbReference>
<reference evidence="3 4" key="1">
    <citation type="journal article" date="2019" name="Int. J. Syst. Evol. Microbiol.">
        <title>The Global Catalogue of Microorganisms (GCM) 10K type strain sequencing project: providing services to taxonomists for standard genome sequencing and annotation.</title>
        <authorList>
            <consortium name="The Broad Institute Genomics Platform"/>
            <consortium name="The Broad Institute Genome Sequencing Center for Infectious Disease"/>
            <person name="Wu L."/>
            <person name="Ma J."/>
        </authorList>
    </citation>
    <scope>NUCLEOTIDE SEQUENCE [LARGE SCALE GENOMIC DNA]</scope>
    <source>
        <strain evidence="3 4">JCM 13023</strain>
    </source>
</reference>
<organism evidence="3 4">
    <name type="scientific">Prauserella halophila</name>
    <dbReference type="NCBI Taxonomy" id="185641"/>
    <lineage>
        <taxon>Bacteria</taxon>
        <taxon>Bacillati</taxon>
        <taxon>Actinomycetota</taxon>
        <taxon>Actinomycetes</taxon>
        <taxon>Pseudonocardiales</taxon>
        <taxon>Pseudonocardiaceae</taxon>
        <taxon>Prauserella</taxon>
    </lineage>
</organism>
<keyword evidence="4" id="KW-1185">Reference proteome</keyword>
<dbReference type="EMBL" id="BAAALN010000005">
    <property type="protein sequence ID" value="GAA1237842.1"/>
    <property type="molecule type" value="Genomic_DNA"/>
</dbReference>
<dbReference type="RefSeq" id="WP_253863028.1">
    <property type="nucleotide sequence ID" value="NZ_BAAALN010000005.1"/>
</dbReference>
<evidence type="ECO:0000313" key="3">
    <source>
        <dbReference type="EMBL" id="GAA1237842.1"/>
    </source>
</evidence>
<evidence type="ECO:0000256" key="1">
    <source>
        <dbReference type="SAM" id="Coils"/>
    </source>
</evidence>